<organism evidence="2">
    <name type="scientific">Anoplophora glabripennis</name>
    <name type="common">Asian longhorn beetle</name>
    <name type="synonym">Anoplophora nobilis</name>
    <dbReference type="NCBI Taxonomy" id="217634"/>
    <lineage>
        <taxon>Eukaryota</taxon>
        <taxon>Metazoa</taxon>
        <taxon>Ecdysozoa</taxon>
        <taxon>Arthropoda</taxon>
        <taxon>Hexapoda</taxon>
        <taxon>Insecta</taxon>
        <taxon>Pterygota</taxon>
        <taxon>Neoptera</taxon>
        <taxon>Endopterygota</taxon>
        <taxon>Coleoptera</taxon>
        <taxon>Polyphaga</taxon>
        <taxon>Cucujiformia</taxon>
        <taxon>Chrysomeloidea</taxon>
        <taxon>Cerambycidae</taxon>
        <taxon>Lamiinae</taxon>
        <taxon>Lamiini</taxon>
        <taxon>Anoplophora</taxon>
    </lineage>
</organism>
<accession>V5GPL6</accession>
<sequence length="210" mass="24004">PESPVNKILLNTDTNNVPPLQNGFFDSSVETENNMQVAAPKYKSFLFLKELAPKLLYIIKDLNVKIGYKNLLTGNRLFSRTKEPYHKLEKSGVVYKIDCFNCNQTYIGQTGRTLKGRITSHKSDCNLKKTSCALSEHTLSTGHKMNFNGVTVLDSETNYNKRIFLEMVRINEFSNTLNKKSDINNLSCIYNFLLHFDKSKNFPISFSNLD</sequence>
<proteinExistence type="predicted"/>
<dbReference type="Gene3D" id="3.40.1440.10">
    <property type="entry name" value="GIY-YIG endonuclease"/>
    <property type="match status" value="1"/>
</dbReference>
<feature type="non-terminal residue" evidence="2">
    <location>
        <position position="1"/>
    </location>
</feature>
<dbReference type="InterPro" id="IPR000305">
    <property type="entry name" value="GIY-YIG_endonuc"/>
</dbReference>
<reference evidence="2" key="1">
    <citation type="submission" date="2013-07" db="EMBL/GenBank/DDBJ databases">
        <title>Midgut Transcriptome Profiling of Anoplphora glabripennis, a Lignocellulose Degrading, Wood-Boring Cerambycid.</title>
        <authorList>
            <person name="Scully E.D."/>
            <person name="Hoover K."/>
            <person name="Carlson J.E."/>
            <person name="Tien M."/>
            <person name="Geib S.M."/>
        </authorList>
    </citation>
    <scope>NUCLEOTIDE SEQUENCE</scope>
</reference>
<protein>
    <recommendedName>
        <fullName evidence="1">GIY-YIG domain-containing protein</fullName>
    </recommendedName>
</protein>
<dbReference type="EMBL" id="GALX01004944">
    <property type="protein sequence ID" value="JAB63522.1"/>
    <property type="molecule type" value="Transcribed_RNA"/>
</dbReference>
<dbReference type="CDD" id="cd10442">
    <property type="entry name" value="GIY-YIG_PLEs"/>
    <property type="match status" value="1"/>
</dbReference>
<name>V5GPL6_ANOGL</name>
<feature type="domain" description="GIY-YIG" evidence="1">
    <location>
        <begin position="92"/>
        <end position="138"/>
    </location>
</feature>
<dbReference type="Pfam" id="PF01541">
    <property type="entry name" value="GIY-YIG"/>
    <property type="match status" value="1"/>
</dbReference>
<dbReference type="AlphaFoldDB" id="V5GPL6"/>
<evidence type="ECO:0000313" key="2">
    <source>
        <dbReference type="EMBL" id="JAB63522.1"/>
    </source>
</evidence>
<dbReference type="SUPFAM" id="SSF82771">
    <property type="entry name" value="GIY-YIG endonuclease"/>
    <property type="match status" value="1"/>
</dbReference>
<evidence type="ECO:0000259" key="1">
    <source>
        <dbReference type="Pfam" id="PF01541"/>
    </source>
</evidence>
<dbReference type="InterPro" id="IPR035901">
    <property type="entry name" value="GIY-YIG_endonuc_sf"/>
</dbReference>